<evidence type="ECO:0000313" key="3">
    <source>
        <dbReference type="Proteomes" id="UP000248806"/>
    </source>
</evidence>
<organism evidence="2 3">
    <name type="scientific">Thermosporothrix hazakensis</name>
    <dbReference type="NCBI Taxonomy" id="644383"/>
    <lineage>
        <taxon>Bacteria</taxon>
        <taxon>Bacillati</taxon>
        <taxon>Chloroflexota</taxon>
        <taxon>Ktedonobacteria</taxon>
        <taxon>Ktedonobacterales</taxon>
        <taxon>Thermosporotrichaceae</taxon>
        <taxon>Thermosporothrix</taxon>
    </lineage>
</organism>
<keyword evidence="3" id="KW-1185">Reference proteome</keyword>
<gene>
    <name evidence="2" type="ORF">EI42_01172</name>
</gene>
<dbReference type="SUPFAM" id="SSF47240">
    <property type="entry name" value="Ferritin-like"/>
    <property type="match status" value="1"/>
</dbReference>
<sequence>MTTIPRHTYTTLQRSLRHDIPPMRLYHKAKKLGTWDPRAIDLTKDRQDWLNMPQKKREALRNLLVGFQAGEEAVTLDLLPLLMTVAREGRLEEEMYLTTFLWEEAKHTEFFRRIFDEVLEEPGALVEQKASSDTGGRNLFTEDLTHDMHILLTDPSPVNQVRASIIYNMIIEGVFAETGYYSFSRMLSQEKIMPGLMEGIQLIKRDESRHIAYGVFFISRHVAQDKSLWPVVEARMHELYDRARNNRSDQPPTPEQEEIRNFAYQQFQKRLNRIAKAREQTLEDVYQIANIEEEAN</sequence>
<dbReference type="Proteomes" id="UP000248806">
    <property type="component" value="Unassembled WGS sequence"/>
</dbReference>
<protein>
    <submittedName>
        <fullName evidence="2">Ribonucleoside-diphosphate reductase beta chain</fullName>
    </submittedName>
</protein>
<evidence type="ECO:0000256" key="1">
    <source>
        <dbReference type="ARBA" id="ARBA00001962"/>
    </source>
</evidence>
<dbReference type="AlphaFoldDB" id="A0A326UCV6"/>
<evidence type="ECO:0000313" key="2">
    <source>
        <dbReference type="EMBL" id="PZW34335.1"/>
    </source>
</evidence>
<proteinExistence type="predicted"/>
<comment type="caution">
    <text evidence="2">The sequence shown here is derived from an EMBL/GenBank/DDBJ whole genome shotgun (WGS) entry which is preliminary data.</text>
</comment>
<dbReference type="EMBL" id="QKUF01000002">
    <property type="protein sequence ID" value="PZW34335.1"/>
    <property type="molecule type" value="Genomic_DNA"/>
</dbReference>
<dbReference type="InterPro" id="IPR009078">
    <property type="entry name" value="Ferritin-like_SF"/>
</dbReference>
<reference evidence="2 3" key="1">
    <citation type="submission" date="2018-06" db="EMBL/GenBank/DDBJ databases">
        <title>Genomic Encyclopedia of Archaeal and Bacterial Type Strains, Phase II (KMG-II): from individual species to whole genera.</title>
        <authorList>
            <person name="Goeker M."/>
        </authorList>
    </citation>
    <scope>NUCLEOTIDE SEQUENCE [LARGE SCALE GENOMIC DNA]</scope>
    <source>
        <strain evidence="2 3">ATCC BAA-1881</strain>
    </source>
</reference>
<dbReference type="GO" id="GO:0016491">
    <property type="term" value="F:oxidoreductase activity"/>
    <property type="evidence" value="ECO:0007669"/>
    <property type="project" value="InterPro"/>
</dbReference>
<dbReference type="Pfam" id="PF00268">
    <property type="entry name" value="Ribonuc_red_sm"/>
    <property type="match status" value="1"/>
</dbReference>
<name>A0A326UCV6_THEHA</name>
<dbReference type="Gene3D" id="1.10.620.20">
    <property type="entry name" value="Ribonucleotide Reductase, subunit A"/>
    <property type="match status" value="1"/>
</dbReference>
<dbReference type="GO" id="GO:0009263">
    <property type="term" value="P:deoxyribonucleotide biosynthetic process"/>
    <property type="evidence" value="ECO:0007669"/>
    <property type="project" value="InterPro"/>
</dbReference>
<dbReference type="NCBIfam" id="NF006200">
    <property type="entry name" value="PRK08326.1-3"/>
    <property type="match status" value="1"/>
</dbReference>
<dbReference type="InterPro" id="IPR000358">
    <property type="entry name" value="RNR_small_fam"/>
</dbReference>
<dbReference type="OrthoDB" id="5489780at2"/>
<accession>A0A326UCV6</accession>
<dbReference type="InterPro" id="IPR012348">
    <property type="entry name" value="RNR-like"/>
</dbReference>
<comment type="cofactor">
    <cofactor evidence="1">
        <name>Fe cation</name>
        <dbReference type="ChEBI" id="CHEBI:24875"/>
    </cofactor>
</comment>
<dbReference type="RefSeq" id="WP_111319795.1">
    <property type="nucleotide sequence ID" value="NZ_BIFX01000001.1"/>
</dbReference>